<dbReference type="PANTHER" id="PTHR43849">
    <property type="entry name" value="BLL3936 PROTEIN"/>
    <property type="match status" value="1"/>
</dbReference>
<feature type="transmembrane region" description="Helical" evidence="1">
    <location>
        <begin position="608"/>
        <end position="625"/>
    </location>
</feature>
<feature type="transmembrane region" description="Helical" evidence="1">
    <location>
        <begin position="6"/>
        <end position="24"/>
    </location>
</feature>
<feature type="transmembrane region" description="Helical" evidence="1">
    <location>
        <begin position="949"/>
        <end position="972"/>
    </location>
</feature>
<comment type="caution">
    <text evidence="3">The sequence shown here is derived from an EMBL/GenBank/DDBJ whole genome shotgun (WGS) entry which is preliminary data.</text>
</comment>
<evidence type="ECO:0000313" key="3">
    <source>
        <dbReference type="EMBL" id="MBI4251395.1"/>
    </source>
</evidence>
<feature type="transmembrane region" description="Helical" evidence="1">
    <location>
        <begin position="984"/>
        <end position="1012"/>
    </location>
</feature>
<gene>
    <name evidence="3" type="ORF">HY618_02965</name>
</gene>
<feature type="transmembrane region" description="Helical" evidence="1">
    <location>
        <begin position="555"/>
        <end position="573"/>
    </location>
</feature>
<dbReference type="InterPro" id="IPR011853">
    <property type="entry name" value="TRAP_DctM-Dct_fused"/>
</dbReference>
<feature type="transmembrane region" description="Helical" evidence="1">
    <location>
        <begin position="585"/>
        <end position="602"/>
    </location>
</feature>
<feature type="transmembrane region" description="Helical" evidence="1">
    <location>
        <begin position="85"/>
        <end position="105"/>
    </location>
</feature>
<dbReference type="PANTHER" id="PTHR43849:SF2">
    <property type="entry name" value="BLL3936 PROTEIN"/>
    <property type="match status" value="1"/>
</dbReference>
<protein>
    <submittedName>
        <fullName evidence="3">TRAP transporter fused permease subunit</fullName>
    </submittedName>
</protein>
<dbReference type="EMBL" id="JACQRX010000133">
    <property type="protein sequence ID" value="MBI4251395.1"/>
    <property type="molecule type" value="Genomic_DNA"/>
</dbReference>
<evidence type="ECO:0000256" key="1">
    <source>
        <dbReference type="SAM" id="Phobius"/>
    </source>
</evidence>
<feature type="transmembrane region" description="Helical" evidence="1">
    <location>
        <begin position="280"/>
        <end position="302"/>
    </location>
</feature>
<feature type="transmembrane region" description="Helical" evidence="1">
    <location>
        <begin position="675"/>
        <end position="696"/>
    </location>
</feature>
<feature type="transmembrane region" description="Helical" evidence="1">
    <location>
        <begin position="145"/>
        <end position="162"/>
    </location>
</feature>
<feature type="transmembrane region" description="Helical" evidence="1">
    <location>
        <begin position="884"/>
        <end position="908"/>
    </location>
</feature>
<dbReference type="Proteomes" id="UP000752292">
    <property type="component" value="Unassembled WGS sequence"/>
</dbReference>
<keyword evidence="1" id="KW-0812">Transmembrane</keyword>
<accession>A0A933E9B8</accession>
<evidence type="ECO:0000313" key="4">
    <source>
        <dbReference type="Proteomes" id="UP000752292"/>
    </source>
</evidence>
<proteinExistence type="predicted"/>
<feature type="transmembrane region" description="Helical" evidence="1">
    <location>
        <begin position="476"/>
        <end position="493"/>
    </location>
</feature>
<name>A0A933E9B8_UNCTE</name>
<feature type="transmembrane region" description="Helical" evidence="1">
    <location>
        <begin position="920"/>
        <end position="942"/>
    </location>
</feature>
<feature type="transmembrane region" description="Helical" evidence="1">
    <location>
        <begin position="183"/>
        <end position="202"/>
    </location>
</feature>
<feature type="transmembrane region" description="Helical" evidence="1">
    <location>
        <begin position="114"/>
        <end position="133"/>
    </location>
</feature>
<feature type="transmembrane region" description="Helical" evidence="1">
    <location>
        <begin position="807"/>
        <end position="831"/>
    </location>
</feature>
<evidence type="ECO:0000259" key="2">
    <source>
        <dbReference type="Pfam" id="PF06808"/>
    </source>
</evidence>
<dbReference type="NCBIfam" id="TIGR02123">
    <property type="entry name" value="TRAP_fused"/>
    <property type="match status" value="1"/>
</dbReference>
<feature type="transmembrane region" description="Helical" evidence="1">
    <location>
        <begin position="52"/>
        <end position="73"/>
    </location>
</feature>
<feature type="transmembrane region" description="Helical" evidence="1">
    <location>
        <begin position="837"/>
        <end position="863"/>
    </location>
</feature>
<feature type="transmembrane region" description="Helical" evidence="1">
    <location>
        <begin position="514"/>
        <end position="535"/>
    </location>
</feature>
<organism evidence="3 4">
    <name type="scientific">Tectimicrobiota bacterium</name>
    <dbReference type="NCBI Taxonomy" id="2528274"/>
    <lineage>
        <taxon>Bacteria</taxon>
        <taxon>Pseudomonadati</taxon>
        <taxon>Nitrospinota/Tectimicrobiota group</taxon>
        <taxon>Candidatus Tectimicrobiota</taxon>
    </lineage>
</organism>
<keyword evidence="1" id="KW-1133">Transmembrane helix</keyword>
<feature type="transmembrane region" description="Helical" evidence="1">
    <location>
        <begin position="637"/>
        <end position="655"/>
    </location>
</feature>
<dbReference type="Pfam" id="PF06808">
    <property type="entry name" value="DctM"/>
    <property type="match status" value="2"/>
</dbReference>
<dbReference type="AlphaFoldDB" id="A0A933E9B8"/>
<sequence>MLPVLYLLSLGLAAFFFYFVSLIGKGWTDHSAWRAYALPLVIWAVMMIRERAWLALGLWVLSMVPSAFLFAYWGSLPRNAQAPTSWWLLLSASVPVGWVLFEVFYRPWEGVRRAAVPLAALFGSLALAVWRILLWANQPDGVRSVAYLWPVLVLIPAIVWGKRNVHRRWAGFPRHNLPASMDVGVNTGLLVLGVAASLYLFYDYADMAERSGTPNFTDTRAGFMMIFLVAELCRRSFGPPLPILAGLAVLYGLWGNLVPEPFGHGGAGWIELTGKLSTDFIGGVLGFLVVISATFIIMFLLLGSVLQESGAGRFFVQFALGVLGRFRAGAALSAVGSSALMGTVSGSAAANVVTTGTFTIPLMKRIGISPHIAGAAEAAASTGGQIMPPVMGAGAFIMAELIEVPYSKVILYAAIPAVLYFFTVGINIQFAAGRLELQRLPKEEIPDWKAELRAGWYYFVPLGFLVYFLSVGTTPVFAGLMSIFIAIAIWFYQEACKFLARLRVGERFVPDADYVFIPITFWLFVLFVYWLLSWLEAERGWPLGIAEPLGWASGVKAFLALGVAGAGLGWLFVRFAGGRAMWHEVERGWVAIYPLGGLWFYLIYDVEAGVAGAWAILALLGLWALSRGMGLRPISAVSWVFALVWSAAFGIQYLIYTWLPAVKETAEYTRPFNFLYHMIIFFALGAMIQRVIWALFPPRREGDAGPLRVAEVAAISCNPLLFLARAKGKTGPDVEAAKGAASWLEDFRRSLEAGGRQGAEFAVTLATIEVAVQIFAITGIGNKFAFLVETLAKNICFLGPAAGGGCAYYLGLDGFFVALLLTAAACVILGMGMPTTAAYILLAVLGGPILVRMIGPELVSIYGEEWVRSFVAGKGDKVASHLFIFYYAILSAVTPPVAIASLVGARMAGATYLKTATMSIRFAIGGFVAPFMFVFEPSLILFDHPLRTVFATLMSLLAFTNFAGGAQGWMIYPVYLYERVLLFASFLGVCFFMVYFNVGWTVFVVVTSAIPWSRQILLWRKHRREGGAVPS</sequence>
<reference evidence="3" key="1">
    <citation type="submission" date="2020-07" db="EMBL/GenBank/DDBJ databases">
        <title>Huge and variable diversity of episymbiotic CPR bacteria and DPANN archaea in groundwater ecosystems.</title>
        <authorList>
            <person name="He C.Y."/>
            <person name="Keren R."/>
            <person name="Whittaker M."/>
            <person name="Farag I.F."/>
            <person name="Doudna J."/>
            <person name="Cate J.H.D."/>
            <person name="Banfield J.F."/>
        </authorList>
    </citation>
    <scope>NUCLEOTIDE SEQUENCE</scope>
    <source>
        <strain evidence="3">NC_groundwater_1370_Ag_S-0.2um_69_93</strain>
    </source>
</reference>
<feature type="transmembrane region" description="Helical" evidence="1">
    <location>
        <begin position="237"/>
        <end position="254"/>
    </location>
</feature>
<feature type="domain" description="TRAP C4-dicarboxylate transport system permease DctM subunit" evidence="2">
    <location>
        <begin position="225"/>
        <end position="491"/>
    </location>
</feature>
<dbReference type="InterPro" id="IPR010656">
    <property type="entry name" value="DctM"/>
</dbReference>
<feature type="domain" description="TRAP C4-dicarboxylate transport system permease DctM subunit" evidence="2">
    <location>
        <begin position="711"/>
        <end position="942"/>
    </location>
</feature>
<feature type="transmembrane region" description="Helical" evidence="1">
    <location>
        <begin position="409"/>
        <end position="433"/>
    </location>
</feature>
<keyword evidence="1" id="KW-0472">Membrane</keyword>